<dbReference type="GO" id="GO:0005524">
    <property type="term" value="F:ATP binding"/>
    <property type="evidence" value="ECO:0007669"/>
    <property type="project" value="UniProtKB-KW"/>
</dbReference>
<evidence type="ECO:0000313" key="9">
    <source>
        <dbReference type="EMBL" id="PON42876.1"/>
    </source>
</evidence>
<evidence type="ECO:0000256" key="5">
    <source>
        <dbReference type="ARBA" id="ARBA00022777"/>
    </source>
</evidence>
<comment type="caution">
    <text evidence="9">The sequence shown here is derived from an EMBL/GenBank/DDBJ whole genome shotgun (WGS) entry which is preliminary data.</text>
</comment>
<dbReference type="PANTHER" id="PTHR27002:SF181">
    <property type="entry name" value="RECEPTOR-LIKE SERINE_THREONINE-PROTEIN KINASE"/>
    <property type="match status" value="1"/>
</dbReference>
<keyword evidence="6" id="KW-0067">ATP-binding</keyword>
<comment type="catalytic activity">
    <reaction evidence="8">
        <text>L-seryl-[protein] + ATP = O-phospho-L-seryl-[protein] + ADP + H(+)</text>
        <dbReference type="Rhea" id="RHEA:17989"/>
        <dbReference type="Rhea" id="RHEA-COMP:9863"/>
        <dbReference type="Rhea" id="RHEA-COMP:11604"/>
        <dbReference type="ChEBI" id="CHEBI:15378"/>
        <dbReference type="ChEBI" id="CHEBI:29999"/>
        <dbReference type="ChEBI" id="CHEBI:30616"/>
        <dbReference type="ChEBI" id="CHEBI:83421"/>
        <dbReference type="ChEBI" id="CHEBI:456216"/>
        <dbReference type="EC" id="2.7.11.1"/>
    </reaction>
</comment>
<keyword evidence="4" id="KW-0547">Nucleotide-binding</keyword>
<keyword evidence="2" id="KW-0723">Serine/threonine-protein kinase</keyword>
<dbReference type="FunFam" id="1.10.510.10:FF:001023">
    <property type="entry name" value="Os07g0541700 protein"/>
    <property type="match status" value="1"/>
</dbReference>
<dbReference type="OrthoDB" id="1162088at2759"/>
<evidence type="ECO:0000256" key="6">
    <source>
        <dbReference type="ARBA" id="ARBA00022840"/>
    </source>
</evidence>
<dbReference type="GO" id="GO:0005886">
    <property type="term" value="C:plasma membrane"/>
    <property type="evidence" value="ECO:0007669"/>
    <property type="project" value="TreeGrafter"/>
</dbReference>
<keyword evidence="10" id="KW-1185">Reference proteome</keyword>
<keyword evidence="5 9" id="KW-0418">Kinase</keyword>
<organism evidence="9 10">
    <name type="scientific">Parasponia andersonii</name>
    <name type="common">Sponia andersonii</name>
    <dbReference type="NCBI Taxonomy" id="3476"/>
    <lineage>
        <taxon>Eukaryota</taxon>
        <taxon>Viridiplantae</taxon>
        <taxon>Streptophyta</taxon>
        <taxon>Embryophyta</taxon>
        <taxon>Tracheophyta</taxon>
        <taxon>Spermatophyta</taxon>
        <taxon>Magnoliopsida</taxon>
        <taxon>eudicotyledons</taxon>
        <taxon>Gunneridae</taxon>
        <taxon>Pentapetalae</taxon>
        <taxon>rosids</taxon>
        <taxon>fabids</taxon>
        <taxon>Rosales</taxon>
        <taxon>Cannabaceae</taxon>
        <taxon>Parasponia</taxon>
    </lineage>
</organism>
<evidence type="ECO:0000256" key="3">
    <source>
        <dbReference type="ARBA" id="ARBA00022679"/>
    </source>
</evidence>
<dbReference type="Gene3D" id="1.10.510.10">
    <property type="entry name" value="Transferase(Phosphotransferase) domain 1"/>
    <property type="match status" value="1"/>
</dbReference>
<sequence length="71" mass="8148">MNPQVRNGKKKKKKGNSSVPCNIIEGIARGVLYLYEDSRLKVIHCYQKASNVLLDNMNPNVSDLEWQRCLE</sequence>
<dbReference type="SUPFAM" id="SSF56112">
    <property type="entry name" value="Protein kinase-like (PK-like)"/>
    <property type="match status" value="1"/>
</dbReference>
<comment type="catalytic activity">
    <reaction evidence="7">
        <text>L-threonyl-[protein] + ATP = O-phospho-L-threonyl-[protein] + ADP + H(+)</text>
        <dbReference type="Rhea" id="RHEA:46608"/>
        <dbReference type="Rhea" id="RHEA-COMP:11060"/>
        <dbReference type="Rhea" id="RHEA-COMP:11605"/>
        <dbReference type="ChEBI" id="CHEBI:15378"/>
        <dbReference type="ChEBI" id="CHEBI:30013"/>
        <dbReference type="ChEBI" id="CHEBI:30616"/>
        <dbReference type="ChEBI" id="CHEBI:61977"/>
        <dbReference type="ChEBI" id="CHEBI:456216"/>
        <dbReference type="EC" id="2.7.11.1"/>
    </reaction>
</comment>
<evidence type="ECO:0000256" key="8">
    <source>
        <dbReference type="ARBA" id="ARBA00048679"/>
    </source>
</evidence>
<dbReference type="EC" id="2.7.11.1" evidence="1"/>
<reference evidence="10" key="1">
    <citation type="submission" date="2016-06" db="EMBL/GenBank/DDBJ databases">
        <title>Parallel loss of symbiosis genes in relatives of nitrogen-fixing non-legume Parasponia.</title>
        <authorList>
            <person name="Van Velzen R."/>
            <person name="Holmer R."/>
            <person name="Bu F."/>
            <person name="Rutten L."/>
            <person name="Van Zeijl A."/>
            <person name="Liu W."/>
            <person name="Santuari L."/>
            <person name="Cao Q."/>
            <person name="Sharma T."/>
            <person name="Shen D."/>
            <person name="Roswanjaya Y."/>
            <person name="Wardhani T."/>
            <person name="Kalhor M.S."/>
            <person name="Jansen J."/>
            <person name="Van den Hoogen J."/>
            <person name="Gungor B."/>
            <person name="Hartog M."/>
            <person name="Hontelez J."/>
            <person name="Verver J."/>
            <person name="Yang W.-C."/>
            <person name="Schijlen E."/>
            <person name="Repin R."/>
            <person name="Schilthuizen M."/>
            <person name="Schranz E."/>
            <person name="Heidstra R."/>
            <person name="Miyata K."/>
            <person name="Fedorova E."/>
            <person name="Kohlen W."/>
            <person name="Bisseling T."/>
            <person name="Smit S."/>
            <person name="Geurts R."/>
        </authorList>
    </citation>
    <scope>NUCLEOTIDE SEQUENCE [LARGE SCALE GENOMIC DNA]</scope>
    <source>
        <strain evidence="10">cv. WU1-14</strain>
    </source>
</reference>
<dbReference type="EMBL" id="JXTB01000381">
    <property type="protein sequence ID" value="PON42876.1"/>
    <property type="molecule type" value="Genomic_DNA"/>
</dbReference>
<evidence type="ECO:0000256" key="1">
    <source>
        <dbReference type="ARBA" id="ARBA00012513"/>
    </source>
</evidence>
<evidence type="ECO:0000256" key="2">
    <source>
        <dbReference type="ARBA" id="ARBA00022527"/>
    </source>
</evidence>
<dbReference type="PANTHER" id="PTHR27002">
    <property type="entry name" value="RECEPTOR-LIKE SERINE/THREONINE-PROTEIN KINASE SD1-8"/>
    <property type="match status" value="1"/>
</dbReference>
<proteinExistence type="predicted"/>
<evidence type="ECO:0000313" key="10">
    <source>
        <dbReference type="Proteomes" id="UP000237105"/>
    </source>
</evidence>
<accession>A0A2P5B285</accession>
<evidence type="ECO:0000256" key="4">
    <source>
        <dbReference type="ARBA" id="ARBA00022741"/>
    </source>
</evidence>
<evidence type="ECO:0000256" key="7">
    <source>
        <dbReference type="ARBA" id="ARBA00047899"/>
    </source>
</evidence>
<dbReference type="Proteomes" id="UP000237105">
    <property type="component" value="Unassembled WGS sequence"/>
</dbReference>
<keyword evidence="3" id="KW-0808">Transferase</keyword>
<dbReference type="AlphaFoldDB" id="A0A2P5B285"/>
<dbReference type="GO" id="GO:0004674">
    <property type="term" value="F:protein serine/threonine kinase activity"/>
    <property type="evidence" value="ECO:0007669"/>
    <property type="project" value="UniProtKB-KW"/>
</dbReference>
<gene>
    <name evidence="9" type="ORF">PanWU01x14_278540</name>
</gene>
<name>A0A2P5B285_PARAD</name>
<dbReference type="STRING" id="3476.A0A2P5B285"/>
<dbReference type="InterPro" id="IPR011009">
    <property type="entry name" value="Kinase-like_dom_sf"/>
</dbReference>
<protein>
    <recommendedName>
        <fullName evidence="1">non-specific serine/threonine protein kinase</fullName>
        <ecNumber evidence="1">2.7.11.1</ecNumber>
    </recommendedName>
</protein>